<dbReference type="InterPro" id="IPR006115">
    <property type="entry name" value="6PGDH_NADP-bd"/>
</dbReference>
<comment type="caution">
    <text evidence="5">The sequence shown here is derived from an EMBL/GenBank/DDBJ whole genome shotgun (WGS) entry which is preliminary data.</text>
</comment>
<feature type="domain" description="3-hydroxyisobutyrate dehydrogenase-like NAD-binding" evidence="4">
    <location>
        <begin position="165"/>
        <end position="284"/>
    </location>
</feature>
<dbReference type="Pfam" id="PF14833">
    <property type="entry name" value="NAD_binding_11"/>
    <property type="match status" value="1"/>
</dbReference>
<protein>
    <submittedName>
        <fullName evidence="5">NAD(P)-binding domain-containing protein</fullName>
    </submittedName>
</protein>
<sequence length="431" mass="46325">MKTIGFIGLGVMGKPMAANLIRKGYSVIVYNRTLDKACDLVEMGAETAGSPEETAKLSDVVFTMVSNDAALEEVIYGAQGVIHGIRTGSAVIDSSTVSPALSQRIASDLAEHFVDFLDAPVTGSKPAAIDGTLLFMVGGKEEVLAEQMELFETLGSKVIHMGPSGSGSYAKLAHNTIVGINNAAFAEGMMLATRSGLEPEKFLQVVQNGSAGSKAADLKGQKIINRDFSTQFSAKLMLKDLKLAAELTNALRMPSPLLDSVKNLFQMTENKGYGDDDLCAVVRNYEDWTQTEIASRAVREARAGGMEQAAAAEPAAGPVPERRKTDRLELSIKLQLSVYQWEQEGGFQGQIIEGTLADLSSSGLQILSSAPLAQDMFIVIHFPQEAGLPPVTAKIIRIVPGDGIFRYGCMLTGLPPHTRLKLEDYIEQQRQ</sequence>
<organism evidence="5 6">
    <name type="scientific">Paenibacillus gansuensis</name>
    <dbReference type="NCBI Taxonomy" id="306542"/>
    <lineage>
        <taxon>Bacteria</taxon>
        <taxon>Bacillati</taxon>
        <taxon>Bacillota</taxon>
        <taxon>Bacilli</taxon>
        <taxon>Bacillales</taxon>
        <taxon>Paenibacillaceae</taxon>
        <taxon>Paenibacillus</taxon>
    </lineage>
</organism>
<dbReference type="InterPro" id="IPR009875">
    <property type="entry name" value="PilZ_domain"/>
</dbReference>
<evidence type="ECO:0000256" key="1">
    <source>
        <dbReference type="ARBA" id="ARBA00009080"/>
    </source>
</evidence>
<dbReference type="RefSeq" id="WP_377599248.1">
    <property type="nucleotide sequence ID" value="NZ_JBHUME010000002.1"/>
</dbReference>
<evidence type="ECO:0000259" key="3">
    <source>
        <dbReference type="Pfam" id="PF07238"/>
    </source>
</evidence>
<dbReference type="InterPro" id="IPR008927">
    <property type="entry name" value="6-PGluconate_DH-like_C_sf"/>
</dbReference>
<evidence type="ECO:0000259" key="2">
    <source>
        <dbReference type="Pfam" id="PF03446"/>
    </source>
</evidence>
<evidence type="ECO:0000313" key="5">
    <source>
        <dbReference type="EMBL" id="MFD2611005.1"/>
    </source>
</evidence>
<dbReference type="PANTHER" id="PTHR43060">
    <property type="entry name" value="3-HYDROXYISOBUTYRATE DEHYDROGENASE-LIKE 1, MITOCHONDRIAL-RELATED"/>
    <property type="match status" value="1"/>
</dbReference>
<dbReference type="InterPro" id="IPR013328">
    <property type="entry name" value="6PGD_dom2"/>
</dbReference>
<dbReference type="InterPro" id="IPR029154">
    <property type="entry name" value="HIBADH-like_NADP-bd"/>
</dbReference>
<feature type="domain" description="PilZ" evidence="3">
    <location>
        <begin position="321"/>
        <end position="428"/>
    </location>
</feature>
<dbReference type="Gene3D" id="2.40.10.220">
    <property type="entry name" value="predicted glycosyltransferase like domains"/>
    <property type="match status" value="1"/>
</dbReference>
<dbReference type="EMBL" id="JBHUME010000002">
    <property type="protein sequence ID" value="MFD2611005.1"/>
    <property type="molecule type" value="Genomic_DNA"/>
</dbReference>
<dbReference type="SUPFAM" id="SSF51735">
    <property type="entry name" value="NAD(P)-binding Rossmann-fold domains"/>
    <property type="match status" value="1"/>
</dbReference>
<dbReference type="Gene3D" id="3.40.50.720">
    <property type="entry name" value="NAD(P)-binding Rossmann-like Domain"/>
    <property type="match status" value="1"/>
</dbReference>
<evidence type="ECO:0000313" key="6">
    <source>
        <dbReference type="Proteomes" id="UP001597541"/>
    </source>
</evidence>
<name>A0ABW5P7R1_9BACL</name>
<dbReference type="PANTHER" id="PTHR43060:SF15">
    <property type="entry name" value="3-HYDROXYISOBUTYRATE DEHYDROGENASE-LIKE 1, MITOCHONDRIAL-RELATED"/>
    <property type="match status" value="1"/>
</dbReference>
<dbReference type="Pfam" id="PF07238">
    <property type="entry name" value="PilZ"/>
    <property type="match status" value="1"/>
</dbReference>
<gene>
    <name evidence="5" type="ORF">ACFSUF_01050</name>
</gene>
<dbReference type="PROSITE" id="PS00895">
    <property type="entry name" value="3_HYDROXYISOBUT_DH"/>
    <property type="match status" value="1"/>
</dbReference>
<dbReference type="InterPro" id="IPR002204">
    <property type="entry name" value="3-OH-isobutyrate_DH-rel_CS"/>
</dbReference>
<accession>A0ABW5P7R1</accession>
<keyword evidence="6" id="KW-1185">Reference proteome</keyword>
<feature type="domain" description="6-phosphogluconate dehydrogenase NADP-binding" evidence="2">
    <location>
        <begin position="3"/>
        <end position="162"/>
    </location>
</feature>
<dbReference type="SUPFAM" id="SSF48179">
    <property type="entry name" value="6-phosphogluconate dehydrogenase C-terminal domain-like"/>
    <property type="match status" value="1"/>
</dbReference>
<dbReference type="Pfam" id="PF03446">
    <property type="entry name" value="NAD_binding_2"/>
    <property type="match status" value="1"/>
</dbReference>
<reference evidence="6" key="1">
    <citation type="journal article" date="2019" name="Int. J. Syst. Evol. Microbiol.">
        <title>The Global Catalogue of Microorganisms (GCM) 10K type strain sequencing project: providing services to taxonomists for standard genome sequencing and annotation.</title>
        <authorList>
            <consortium name="The Broad Institute Genomics Platform"/>
            <consortium name="The Broad Institute Genome Sequencing Center for Infectious Disease"/>
            <person name="Wu L."/>
            <person name="Ma J."/>
        </authorList>
    </citation>
    <scope>NUCLEOTIDE SEQUENCE [LARGE SCALE GENOMIC DNA]</scope>
    <source>
        <strain evidence="6">KCTC 3950</strain>
    </source>
</reference>
<dbReference type="Proteomes" id="UP001597541">
    <property type="component" value="Unassembled WGS sequence"/>
</dbReference>
<proteinExistence type="inferred from homology"/>
<dbReference type="InterPro" id="IPR036291">
    <property type="entry name" value="NAD(P)-bd_dom_sf"/>
</dbReference>
<evidence type="ECO:0000259" key="4">
    <source>
        <dbReference type="Pfam" id="PF14833"/>
    </source>
</evidence>
<dbReference type="Gene3D" id="1.10.1040.10">
    <property type="entry name" value="N-(1-d-carboxylethyl)-l-norvaline Dehydrogenase, domain 2"/>
    <property type="match status" value="1"/>
</dbReference>
<comment type="similarity">
    <text evidence="1">Belongs to the HIBADH-related family.</text>
</comment>